<reference evidence="2 3" key="1">
    <citation type="submission" date="2016-10" db="EMBL/GenBank/DDBJ databases">
        <authorList>
            <person name="de Groot N.N."/>
        </authorList>
    </citation>
    <scope>NUCLEOTIDE SEQUENCE [LARGE SCALE GENOMIC DNA]</scope>
    <source>
        <strain evidence="2 3">R5</strain>
    </source>
</reference>
<evidence type="ECO:0000256" key="1">
    <source>
        <dbReference type="SAM" id="MobiDB-lite"/>
    </source>
</evidence>
<dbReference type="Proteomes" id="UP000199245">
    <property type="component" value="Unassembled WGS sequence"/>
</dbReference>
<evidence type="ECO:0000313" key="3">
    <source>
        <dbReference type="Proteomes" id="UP000199245"/>
    </source>
</evidence>
<organism evidence="2 3">
    <name type="scientific">Bradyrhizobium brasilense</name>
    <dbReference type="NCBI Taxonomy" id="1419277"/>
    <lineage>
        <taxon>Bacteria</taxon>
        <taxon>Pseudomonadati</taxon>
        <taxon>Pseudomonadota</taxon>
        <taxon>Alphaproteobacteria</taxon>
        <taxon>Hyphomicrobiales</taxon>
        <taxon>Nitrobacteraceae</taxon>
        <taxon>Bradyrhizobium</taxon>
    </lineage>
</organism>
<accession>A0A1G6SNT4</accession>
<gene>
    <name evidence="2" type="ORF">SAMN05216337_1008149</name>
</gene>
<protein>
    <submittedName>
        <fullName evidence="2">Uncharacterized protein</fullName>
    </submittedName>
</protein>
<evidence type="ECO:0000313" key="2">
    <source>
        <dbReference type="EMBL" id="SDD17785.1"/>
    </source>
</evidence>
<name>A0A1G6SNT4_9BRAD</name>
<proteinExistence type="predicted"/>
<sequence>MHGGALEIGPPSPPQSVMPGGNGAKPQGPACKKPNSGIHHMIARDDLFNRPGSLSNAIAYLLDGV</sequence>
<dbReference type="AlphaFoldDB" id="A0A1G6SNT4"/>
<feature type="region of interest" description="Disordered" evidence="1">
    <location>
        <begin position="1"/>
        <end position="36"/>
    </location>
</feature>
<dbReference type="EMBL" id="FMZW01000008">
    <property type="protein sequence ID" value="SDD17785.1"/>
    <property type="molecule type" value="Genomic_DNA"/>
</dbReference>